<dbReference type="OrthoDB" id="9816206at2"/>
<dbReference type="EMBL" id="SWBO01000001">
    <property type="protein sequence ID" value="TKC03121.1"/>
    <property type="molecule type" value="Genomic_DNA"/>
</dbReference>
<dbReference type="InterPro" id="IPR018873">
    <property type="entry name" value="KilA-N_DNA-bd_domain"/>
</dbReference>
<organism evidence="2 3">
    <name type="scientific">Pedobacter cryotolerans</name>
    <dbReference type="NCBI Taxonomy" id="2571270"/>
    <lineage>
        <taxon>Bacteria</taxon>
        <taxon>Pseudomonadati</taxon>
        <taxon>Bacteroidota</taxon>
        <taxon>Sphingobacteriia</taxon>
        <taxon>Sphingobacteriales</taxon>
        <taxon>Sphingobacteriaceae</taxon>
        <taxon>Pedobacter</taxon>
    </lineage>
</organism>
<dbReference type="RefSeq" id="WP_136873419.1">
    <property type="nucleotide sequence ID" value="NZ_SWBO01000001.1"/>
</dbReference>
<comment type="caution">
    <text evidence="2">The sequence shown here is derived from an EMBL/GenBank/DDBJ whole genome shotgun (WGS) entry which is preliminary data.</text>
</comment>
<evidence type="ECO:0000259" key="1">
    <source>
        <dbReference type="Pfam" id="PF10543"/>
    </source>
</evidence>
<feature type="domain" description="KilA-N DNA-binding" evidence="1">
    <location>
        <begin position="17"/>
        <end position="102"/>
    </location>
</feature>
<evidence type="ECO:0000313" key="3">
    <source>
        <dbReference type="Proteomes" id="UP000310477"/>
    </source>
</evidence>
<protein>
    <submittedName>
        <fullName evidence="2">ORF6N domain-containing protein</fullName>
    </submittedName>
</protein>
<dbReference type="Proteomes" id="UP000310477">
    <property type="component" value="Unassembled WGS sequence"/>
</dbReference>
<gene>
    <name evidence="2" type="ORF">FA045_00695</name>
</gene>
<accession>A0A4U1CFK1</accession>
<dbReference type="AlphaFoldDB" id="A0A4U1CFK1"/>
<dbReference type="Pfam" id="PF10543">
    <property type="entry name" value="ORF6N"/>
    <property type="match status" value="1"/>
</dbReference>
<proteinExistence type="predicted"/>
<name>A0A4U1CFK1_9SPHI</name>
<reference evidence="2 3" key="1">
    <citation type="submission" date="2019-04" db="EMBL/GenBank/DDBJ databases">
        <title>Pedobacter sp. AR-2-6 sp. nov., isolated from Arctic soil.</title>
        <authorList>
            <person name="Dahal R.H."/>
            <person name="Kim D.-U."/>
        </authorList>
    </citation>
    <scope>NUCLEOTIDE SEQUENCE [LARGE SCALE GENOMIC DNA]</scope>
    <source>
        <strain evidence="2 3">AR-2-6</strain>
    </source>
</reference>
<sequence length="181" mass="21220">MSGENNGLLVPDEIVMNKIYYIRGMKVMVDKDLAELYEVQTSNLNKAVGRNLKRFPDEDFMFQLTEDEFKNLMFQNGISSWGGTRKSPRVFTEQGVAMLSGILNSDRAIAVNIQIMRIFIRIRQMFVDNTEIRLEIEKIKNKLDNQDKNMEIVFRYLDELLEKQEHPNPPRKRIGYKPDDL</sequence>
<evidence type="ECO:0000313" key="2">
    <source>
        <dbReference type="EMBL" id="TKC03121.1"/>
    </source>
</evidence>
<keyword evidence="3" id="KW-1185">Reference proteome</keyword>